<dbReference type="RefSeq" id="WP_284382585.1">
    <property type="nucleotide sequence ID" value="NZ_BSNM01000016.1"/>
</dbReference>
<protein>
    <recommendedName>
        <fullName evidence="3">Probable allantoicase</fullName>
        <ecNumber evidence="3">3.5.3.4</ecNumber>
    </recommendedName>
    <alternativeName>
        <fullName evidence="3">Allantoate amidinohydrolase</fullName>
    </alternativeName>
</protein>
<dbReference type="HAMAP" id="MF_00813">
    <property type="entry name" value="Allantoicase"/>
    <property type="match status" value="1"/>
</dbReference>
<dbReference type="GO" id="GO:0004037">
    <property type="term" value="F:allantoicase activity"/>
    <property type="evidence" value="ECO:0007669"/>
    <property type="project" value="UniProtKB-UniRule"/>
</dbReference>
<feature type="domain" description="Allantoicase" evidence="4">
    <location>
        <begin position="23"/>
        <end position="181"/>
    </location>
</feature>
<dbReference type="PANTHER" id="PTHR12045">
    <property type="entry name" value="ALLANTOICASE"/>
    <property type="match status" value="1"/>
</dbReference>
<dbReference type="InterPro" id="IPR008979">
    <property type="entry name" value="Galactose-bd-like_sf"/>
</dbReference>
<comment type="caution">
    <text evidence="5">The sequence shown here is derived from an EMBL/GenBank/DDBJ whole genome shotgun (WGS) entry which is preliminary data.</text>
</comment>
<dbReference type="SUPFAM" id="SSF49785">
    <property type="entry name" value="Galactose-binding domain-like"/>
    <property type="match status" value="2"/>
</dbReference>
<evidence type="ECO:0000313" key="6">
    <source>
        <dbReference type="Proteomes" id="UP001161389"/>
    </source>
</evidence>
<feature type="domain" description="Allantoicase" evidence="4">
    <location>
        <begin position="202"/>
        <end position="379"/>
    </location>
</feature>
<evidence type="ECO:0000256" key="2">
    <source>
        <dbReference type="ARBA" id="ARBA00022631"/>
    </source>
</evidence>
<comment type="similarity">
    <text evidence="1 3">Belongs to the allantoicase family.</text>
</comment>
<dbReference type="InterPro" id="IPR015908">
    <property type="entry name" value="Allantoicase_dom"/>
</dbReference>
<dbReference type="Pfam" id="PF03561">
    <property type="entry name" value="Allantoicase"/>
    <property type="match status" value="2"/>
</dbReference>
<dbReference type="EMBL" id="BSNM01000016">
    <property type="protein sequence ID" value="GLQ32555.1"/>
    <property type="molecule type" value="Genomic_DNA"/>
</dbReference>
<evidence type="ECO:0000256" key="1">
    <source>
        <dbReference type="ARBA" id="ARBA00009242"/>
    </source>
</evidence>
<dbReference type="AlphaFoldDB" id="A0AA37SD10"/>
<keyword evidence="6" id="KW-1185">Reference proteome</keyword>
<comment type="catalytic activity">
    <reaction evidence="3">
        <text>allantoate + H2O = (S)-ureidoglycolate + urea</text>
        <dbReference type="Rhea" id="RHEA:11016"/>
        <dbReference type="ChEBI" id="CHEBI:15377"/>
        <dbReference type="ChEBI" id="CHEBI:16199"/>
        <dbReference type="ChEBI" id="CHEBI:17536"/>
        <dbReference type="ChEBI" id="CHEBI:57296"/>
        <dbReference type="EC" id="3.5.3.4"/>
    </reaction>
</comment>
<accession>A0AA37SD10</accession>
<keyword evidence="2 3" id="KW-0659">Purine metabolism</keyword>
<dbReference type="GO" id="GO:0000256">
    <property type="term" value="P:allantoin catabolic process"/>
    <property type="evidence" value="ECO:0007669"/>
    <property type="project" value="UniProtKB-UniRule"/>
</dbReference>
<gene>
    <name evidence="5" type="primary">alc1</name>
    <name evidence="3" type="synonym">alc</name>
    <name evidence="5" type="ORF">GCM10007876_30340</name>
</gene>
<proteinExistence type="inferred from homology"/>
<evidence type="ECO:0000313" key="5">
    <source>
        <dbReference type="EMBL" id="GLQ32555.1"/>
    </source>
</evidence>
<comment type="pathway">
    <text evidence="3">Nitrogen metabolism; (S)-allantoin degradation; (S)-ureidoglycolate from allantoate (aminidohydrolase route): step 1/1.</text>
</comment>
<name>A0AA37SD10_9GAMM</name>
<dbReference type="EC" id="3.5.3.4" evidence="3"/>
<dbReference type="InterPro" id="IPR005164">
    <property type="entry name" value="Allantoicase"/>
</dbReference>
<evidence type="ECO:0000256" key="3">
    <source>
        <dbReference type="HAMAP-Rule" id="MF_00813"/>
    </source>
</evidence>
<sequence>MSLKVETNRFSERYTDLASRRLGGQTLSCSDDFFAEMENLLKPGRGVFIDDKYTDRGKWMDGWESRRRRFRPDGSSSDGLDHDWCIIKLGAQGKIVGINADTNHFLGNAPQKVSMEACRIKGEPDESTEWTEIVPITEVQPGSENLIDAVVDEDSEGVWTHVRFHIYPDGGVARLRVYGDIAPDWGWFLKGEPVDLAYIKNGARPLVCSDMFFSHMENLIMPERGANMGDGWETKRRRAIGDATVDRDNDWYILQLAAKGSIQKILVDTCHFKGNYPDAFSIEGAVLTEAQAKDIEMLKADAHADALSVNQEGGESAATLTTKNNADINWQPIIGRTKLYEDREHTFKDELVSGEAAFTHVRIKMYPDGGISRLRLWGFPV</sequence>
<organism evidence="5 6">
    <name type="scientific">Litoribrevibacter albus</name>
    <dbReference type="NCBI Taxonomy" id="1473156"/>
    <lineage>
        <taxon>Bacteria</taxon>
        <taxon>Pseudomonadati</taxon>
        <taxon>Pseudomonadota</taxon>
        <taxon>Gammaproteobacteria</taxon>
        <taxon>Oceanospirillales</taxon>
        <taxon>Oceanospirillaceae</taxon>
        <taxon>Litoribrevibacter</taxon>
    </lineage>
</organism>
<reference evidence="5" key="2">
    <citation type="submission" date="2023-01" db="EMBL/GenBank/DDBJ databases">
        <title>Draft genome sequence of Litoribrevibacter albus strain NBRC 110071.</title>
        <authorList>
            <person name="Sun Q."/>
            <person name="Mori K."/>
        </authorList>
    </citation>
    <scope>NUCLEOTIDE SEQUENCE</scope>
    <source>
        <strain evidence="5">NBRC 110071</strain>
    </source>
</reference>
<reference evidence="5" key="1">
    <citation type="journal article" date="2014" name="Int. J. Syst. Evol. Microbiol.">
        <title>Complete genome sequence of Corynebacterium casei LMG S-19264T (=DSM 44701T), isolated from a smear-ripened cheese.</title>
        <authorList>
            <consortium name="US DOE Joint Genome Institute (JGI-PGF)"/>
            <person name="Walter F."/>
            <person name="Albersmeier A."/>
            <person name="Kalinowski J."/>
            <person name="Ruckert C."/>
        </authorList>
    </citation>
    <scope>NUCLEOTIDE SEQUENCE</scope>
    <source>
        <strain evidence="5">NBRC 110071</strain>
    </source>
</reference>
<dbReference type="NCBIfam" id="TIGR02961">
    <property type="entry name" value="allantoicase"/>
    <property type="match status" value="1"/>
</dbReference>
<dbReference type="GO" id="GO:0006144">
    <property type="term" value="P:purine nucleobase metabolic process"/>
    <property type="evidence" value="ECO:0007669"/>
    <property type="project" value="UniProtKB-KW"/>
</dbReference>
<evidence type="ECO:0000259" key="4">
    <source>
        <dbReference type="Pfam" id="PF03561"/>
    </source>
</evidence>
<dbReference type="Proteomes" id="UP001161389">
    <property type="component" value="Unassembled WGS sequence"/>
</dbReference>
<dbReference type="Gene3D" id="2.60.120.260">
    <property type="entry name" value="Galactose-binding domain-like"/>
    <property type="match status" value="2"/>
</dbReference>
<dbReference type="PANTHER" id="PTHR12045:SF3">
    <property type="entry name" value="INACTIVE ALLANTOICASE-RELATED"/>
    <property type="match status" value="1"/>
</dbReference>
<keyword evidence="3" id="KW-0378">Hydrolase</keyword>